<evidence type="ECO:0000313" key="5">
    <source>
        <dbReference type="EMBL" id="CAH1722640.1"/>
    </source>
</evidence>
<dbReference type="Pfam" id="PF04677">
    <property type="entry name" value="CwfJ_C_1"/>
    <property type="match status" value="1"/>
</dbReference>
<organism evidence="5 6">
    <name type="scientific">Chironomus riparius</name>
    <dbReference type="NCBI Taxonomy" id="315576"/>
    <lineage>
        <taxon>Eukaryota</taxon>
        <taxon>Metazoa</taxon>
        <taxon>Ecdysozoa</taxon>
        <taxon>Arthropoda</taxon>
        <taxon>Hexapoda</taxon>
        <taxon>Insecta</taxon>
        <taxon>Pterygota</taxon>
        <taxon>Neoptera</taxon>
        <taxon>Endopterygota</taxon>
        <taxon>Diptera</taxon>
        <taxon>Nematocera</taxon>
        <taxon>Chironomoidea</taxon>
        <taxon>Chironomidae</taxon>
        <taxon>Chironominae</taxon>
        <taxon>Chironomus</taxon>
    </lineage>
</organism>
<feature type="domain" description="Cwf19-like protein C-terminal" evidence="3">
    <location>
        <begin position="497"/>
        <end position="577"/>
    </location>
</feature>
<feature type="domain" description="Cwf19-like C-terminal" evidence="4">
    <location>
        <begin position="366"/>
        <end position="486"/>
    </location>
</feature>
<evidence type="ECO:0000256" key="2">
    <source>
        <dbReference type="SAM" id="MobiDB-lite"/>
    </source>
</evidence>
<dbReference type="PANTHER" id="PTHR12072">
    <property type="entry name" value="CWF19, CELL CYCLE CONTROL PROTEIN"/>
    <property type="match status" value="1"/>
</dbReference>
<evidence type="ECO:0000313" key="6">
    <source>
        <dbReference type="Proteomes" id="UP001153620"/>
    </source>
</evidence>
<feature type="compositionally biased region" description="Basic and acidic residues" evidence="2">
    <location>
        <begin position="222"/>
        <end position="237"/>
    </location>
</feature>
<reference evidence="5" key="2">
    <citation type="submission" date="2022-10" db="EMBL/GenBank/DDBJ databases">
        <authorList>
            <consortium name="ENA_rothamsted_submissions"/>
            <consortium name="culmorum"/>
            <person name="King R."/>
        </authorList>
    </citation>
    <scope>NUCLEOTIDE SEQUENCE</scope>
</reference>
<reference evidence="5" key="1">
    <citation type="submission" date="2022-01" db="EMBL/GenBank/DDBJ databases">
        <authorList>
            <person name="King R."/>
        </authorList>
    </citation>
    <scope>NUCLEOTIDE SEQUENCE</scope>
</reference>
<dbReference type="Proteomes" id="UP001153620">
    <property type="component" value="Chromosome 2"/>
</dbReference>
<proteinExistence type="inferred from homology"/>
<feature type="compositionally biased region" description="Basic and acidic residues" evidence="2">
    <location>
        <begin position="86"/>
        <end position="103"/>
    </location>
</feature>
<name>A0A9P0IY91_9DIPT</name>
<comment type="similarity">
    <text evidence="1">Belongs to the CWF19 family.</text>
</comment>
<keyword evidence="6" id="KW-1185">Reference proteome</keyword>
<evidence type="ECO:0000256" key="1">
    <source>
        <dbReference type="ARBA" id="ARBA00006795"/>
    </source>
</evidence>
<evidence type="ECO:0000259" key="3">
    <source>
        <dbReference type="Pfam" id="PF04676"/>
    </source>
</evidence>
<feature type="compositionally biased region" description="Basic and acidic residues" evidence="2">
    <location>
        <begin position="53"/>
        <end position="74"/>
    </location>
</feature>
<dbReference type="AlphaFoldDB" id="A0A9P0IY91"/>
<sequence>MGKSKKREYSSDSSEEEERIKRNKKHKKKSKKSKHKKSKKHSSSSESESEEEWVVKTVDEKKKSPEMPSKRDDWMSADNFFIPTFTREKADKKGAPEKQKCDTYDPATSSRELNPYFKTGEGGLPSFQRPKDNDDDYYSRSSRNMQPSVKQNWKKSQQPDARKISRSPSRSPSPPIQLKPDKPVEIEVNQLLTPSDFLTDEQMNSIGAKMLKAEMMGKTKLATELKEKLEKAKEYRKNNPKGSRPRQTEDDNKVVLSLPTASGMNRPIKQSDVRDSRHSDKKQKKKRVETHEGGERTRYYPDDDKYDIKTLFEREKYSDGRDQDLEFAKAISKVKDLQQMDMADIFSDTIRKDKQPKSDERDEAIREAKRLEKVLESCYKCFDSPKMNKDLIVHVGKHIYVAIPYHERLVNHHLIISPIQHTACTTMIDEEVWEEFRNYKKALTRFFLDKKEDVVFFETVKYLHRRPHMEVQMISSKDFELIQFYFKKAIQESEKLTMNKKLIDIKGDKNIRSSIPRAMPYFWIDFGNSGMAHVIEDQESFPLNFAQEVIGGMLNLDVRKFRKPRKEYDPAKNVKYFSTLLKNVFENL</sequence>
<feature type="compositionally biased region" description="Polar residues" evidence="2">
    <location>
        <begin position="145"/>
        <end position="159"/>
    </location>
</feature>
<feature type="compositionally biased region" description="Basic residues" evidence="2">
    <location>
        <begin position="21"/>
        <end position="42"/>
    </location>
</feature>
<dbReference type="PANTHER" id="PTHR12072:SF5">
    <property type="entry name" value="CWF19-LIKE PROTEIN 2"/>
    <property type="match status" value="1"/>
</dbReference>
<dbReference type="GO" id="GO:0000398">
    <property type="term" value="P:mRNA splicing, via spliceosome"/>
    <property type="evidence" value="ECO:0007669"/>
    <property type="project" value="TreeGrafter"/>
</dbReference>
<feature type="region of interest" description="Disordered" evidence="2">
    <location>
        <begin position="222"/>
        <end position="300"/>
    </location>
</feature>
<feature type="compositionally biased region" description="Basic and acidic residues" evidence="2">
    <location>
        <begin position="289"/>
        <end position="300"/>
    </location>
</feature>
<dbReference type="InterPro" id="IPR040194">
    <property type="entry name" value="Cwf19-like"/>
</dbReference>
<gene>
    <name evidence="5" type="ORF">CHIRRI_LOCUS8513</name>
</gene>
<feature type="compositionally biased region" description="Basic residues" evidence="2">
    <location>
        <begin position="279"/>
        <end position="288"/>
    </location>
</feature>
<protein>
    <submittedName>
        <fullName evidence="5">Uncharacterized protein</fullName>
    </submittedName>
</protein>
<evidence type="ECO:0000259" key="4">
    <source>
        <dbReference type="Pfam" id="PF04677"/>
    </source>
</evidence>
<dbReference type="InterPro" id="IPR006767">
    <property type="entry name" value="Cwf19-like_C_dom-2"/>
</dbReference>
<feature type="compositionally biased region" description="Basic and acidic residues" evidence="2">
    <location>
        <begin position="269"/>
        <end position="278"/>
    </location>
</feature>
<accession>A0A9P0IY91</accession>
<dbReference type="GO" id="GO:0071014">
    <property type="term" value="C:post-mRNA release spliceosomal complex"/>
    <property type="evidence" value="ECO:0007669"/>
    <property type="project" value="TreeGrafter"/>
</dbReference>
<feature type="region of interest" description="Disordered" evidence="2">
    <location>
        <begin position="1"/>
        <end position="184"/>
    </location>
</feature>
<dbReference type="InterPro" id="IPR006768">
    <property type="entry name" value="Cwf19-like_C_dom-1"/>
</dbReference>
<dbReference type="EMBL" id="OU895878">
    <property type="protein sequence ID" value="CAH1722640.1"/>
    <property type="molecule type" value="Genomic_DNA"/>
</dbReference>
<dbReference type="Pfam" id="PF04676">
    <property type="entry name" value="CwfJ_C_2"/>
    <property type="match status" value="1"/>
</dbReference>